<reference evidence="2" key="2">
    <citation type="journal article" date="2015" name="Data Brief">
        <title>Shoot transcriptome of the giant reed, Arundo donax.</title>
        <authorList>
            <person name="Barrero R.A."/>
            <person name="Guerrero F.D."/>
            <person name="Moolhuijzen P."/>
            <person name="Goolsby J.A."/>
            <person name="Tidwell J."/>
            <person name="Bellgard S.E."/>
            <person name="Bellgard M.I."/>
        </authorList>
    </citation>
    <scope>NUCLEOTIDE SEQUENCE</scope>
    <source>
        <tissue evidence="2">Shoot tissue taken approximately 20 cm above the soil surface</tissue>
    </source>
</reference>
<organism evidence="2">
    <name type="scientific">Arundo donax</name>
    <name type="common">Giant reed</name>
    <name type="synonym">Donax arundinaceus</name>
    <dbReference type="NCBI Taxonomy" id="35708"/>
    <lineage>
        <taxon>Eukaryota</taxon>
        <taxon>Viridiplantae</taxon>
        <taxon>Streptophyta</taxon>
        <taxon>Embryophyta</taxon>
        <taxon>Tracheophyta</taxon>
        <taxon>Spermatophyta</taxon>
        <taxon>Magnoliopsida</taxon>
        <taxon>Liliopsida</taxon>
        <taxon>Poales</taxon>
        <taxon>Poaceae</taxon>
        <taxon>PACMAD clade</taxon>
        <taxon>Arundinoideae</taxon>
        <taxon>Arundineae</taxon>
        <taxon>Arundo</taxon>
    </lineage>
</organism>
<sequence length="36" mass="3738">MPPPTARTRSSRRPPRPRPGACRGPRGGGAEQGGGR</sequence>
<protein>
    <submittedName>
        <fullName evidence="2">Uncharacterized protein</fullName>
    </submittedName>
</protein>
<reference evidence="2" key="1">
    <citation type="submission" date="2014-09" db="EMBL/GenBank/DDBJ databases">
        <authorList>
            <person name="Magalhaes I.L.F."/>
            <person name="Oliveira U."/>
            <person name="Santos F.R."/>
            <person name="Vidigal T.H.D.A."/>
            <person name="Brescovit A.D."/>
            <person name="Santos A.J."/>
        </authorList>
    </citation>
    <scope>NUCLEOTIDE SEQUENCE</scope>
    <source>
        <tissue evidence="2">Shoot tissue taken approximately 20 cm above the soil surface</tissue>
    </source>
</reference>
<feature type="region of interest" description="Disordered" evidence="1">
    <location>
        <begin position="1"/>
        <end position="36"/>
    </location>
</feature>
<feature type="compositionally biased region" description="Gly residues" evidence="1">
    <location>
        <begin position="25"/>
        <end position="36"/>
    </location>
</feature>
<proteinExistence type="predicted"/>
<dbReference type="EMBL" id="GBRH01174686">
    <property type="protein sequence ID" value="JAE23210.1"/>
    <property type="molecule type" value="Transcribed_RNA"/>
</dbReference>
<name>A0A0A9GDP9_ARUDO</name>
<dbReference type="AlphaFoldDB" id="A0A0A9GDP9"/>
<accession>A0A0A9GDP9</accession>
<evidence type="ECO:0000256" key="1">
    <source>
        <dbReference type="SAM" id="MobiDB-lite"/>
    </source>
</evidence>
<evidence type="ECO:0000313" key="2">
    <source>
        <dbReference type="EMBL" id="JAE23210.1"/>
    </source>
</evidence>